<dbReference type="SUPFAM" id="SSF56112">
    <property type="entry name" value="Protein kinase-like (PK-like)"/>
    <property type="match status" value="1"/>
</dbReference>
<protein>
    <recommendedName>
        <fullName evidence="4">Protein kinase domain-containing protein</fullName>
    </recommendedName>
</protein>
<name>A0A5Q4BFN1_9PEZI</name>
<keyword evidence="1" id="KW-0472">Membrane</keyword>
<dbReference type="OrthoDB" id="5337378at2759"/>
<gene>
    <name evidence="2" type="ORF">CSHISOI_10182</name>
</gene>
<dbReference type="InterPro" id="IPR008271">
    <property type="entry name" value="Ser/Thr_kinase_AS"/>
</dbReference>
<evidence type="ECO:0008006" key="4">
    <source>
        <dbReference type="Google" id="ProtNLM"/>
    </source>
</evidence>
<comment type="caution">
    <text evidence="2">The sequence shown here is derived from an EMBL/GenBank/DDBJ whole genome shotgun (WGS) entry which is preliminary data.</text>
</comment>
<dbReference type="GO" id="GO:0004672">
    <property type="term" value="F:protein kinase activity"/>
    <property type="evidence" value="ECO:0007669"/>
    <property type="project" value="InterPro"/>
</dbReference>
<keyword evidence="3" id="KW-1185">Reference proteome</keyword>
<reference evidence="2 3" key="1">
    <citation type="journal article" date="2019" name="Sci. Rep.">
        <title>Colletotrichum shisoi sp. nov., an anthracnose pathogen of Perilla frutescens in Japan: molecular phylogenetic, morphological and genomic evidence.</title>
        <authorList>
            <person name="Gan P."/>
            <person name="Tsushima A."/>
            <person name="Hiroyama R."/>
            <person name="Narusaka M."/>
            <person name="Takano Y."/>
            <person name="Narusaka Y."/>
            <person name="Kawaradani M."/>
            <person name="Damm U."/>
            <person name="Shirasu K."/>
        </authorList>
    </citation>
    <scope>NUCLEOTIDE SEQUENCE [LARGE SCALE GENOMIC DNA]</scope>
    <source>
        <strain evidence="2 3">PG-2018a</strain>
    </source>
</reference>
<organism evidence="2 3">
    <name type="scientific">Colletotrichum shisoi</name>
    <dbReference type="NCBI Taxonomy" id="2078593"/>
    <lineage>
        <taxon>Eukaryota</taxon>
        <taxon>Fungi</taxon>
        <taxon>Dikarya</taxon>
        <taxon>Ascomycota</taxon>
        <taxon>Pezizomycotina</taxon>
        <taxon>Sordariomycetes</taxon>
        <taxon>Hypocreomycetidae</taxon>
        <taxon>Glomerellales</taxon>
        <taxon>Glomerellaceae</taxon>
        <taxon>Colletotrichum</taxon>
        <taxon>Colletotrichum destructivum species complex</taxon>
    </lineage>
</organism>
<dbReference type="PROSITE" id="PS00108">
    <property type="entry name" value="PROTEIN_KINASE_ST"/>
    <property type="match status" value="1"/>
</dbReference>
<dbReference type="EMBL" id="PUHP01001650">
    <property type="protein sequence ID" value="TQN65399.1"/>
    <property type="molecule type" value="Genomic_DNA"/>
</dbReference>
<dbReference type="AlphaFoldDB" id="A0A5Q4BFN1"/>
<sequence length="439" mass="49619">MKGRNWSPVGTRRRGLKSFAARLTLRFLAVASIVVVYHLIELHLRYREAMRAKYLPTQFVSLSDYDEATLAGTGRDADSYTENTERSTLLDNRQHWKKLGKGREGETFTFNNTVIKVYNEETTPFRNCMQDTRASPRRWPTEIPASLIMGGHGDGSTPSHDDPYRELFVPVKDYFLAAAAAATDPPQPPKWHLVTPFLKSGTLKRLAKTLRASPDGSPTYRELDQMFRPSFESLLSALDNLHMAHNLCHDDVKLDNIFVASDRDPRRWKLGDLGNAREPDHPYHLTPLWTADTPQLRDCRANDALRLTKAYLQFLRRSARNPDDFDDALMRGLDTLSRLYWTVARASPPVSAAQIWQLSGVYPPQPEGAEQTPWLTMQQPAGVKESRGWAPAAEAVFGWRWSLRNAVKSELRVGAKENMGRFFGLTRILGIPVAACQAA</sequence>
<dbReference type="Proteomes" id="UP000326340">
    <property type="component" value="Unassembled WGS sequence"/>
</dbReference>
<dbReference type="Gene3D" id="1.10.510.10">
    <property type="entry name" value="Transferase(Phosphotransferase) domain 1"/>
    <property type="match status" value="1"/>
</dbReference>
<evidence type="ECO:0000313" key="3">
    <source>
        <dbReference type="Proteomes" id="UP000326340"/>
    </source>
</evidence>
<accession>A0A5Q4BFN1</accession>
<dbReference type="InterPro" id="IPR011009">
    <property type="entry name" value="Kinase-like_dom_sf"/>
</dbReference>
<keyword evidence="1" id="KW-0812">Transmembrane</keyword>
<proteinExistence type="predicted"/>
<evidence type="ECO:0000256" key="1">
    <source>
        <dbReference type="SAM" id="Phobius"/>
    </source>
</evidence>
<evidence type="ECO:0000313" key="2">
    <source>
        <dbReference type="EMBL" id="TQN65399.1"/>
    </source>
</evidence>
<feature type="transmembrane region" description="Helical" evidence="1">
    <location>
        <begin position="20"/>
        <end position="40"/>
    </location>
</feature>
<keyword evidence="1" id="KW-1133">Transmembrane helix</keyword>